<dbReference type="OrthoDB" id="1683332at2"/>
<keyword evidence="8 11" id="KW-1133">Transmembrane helix</keyword>
<evidence type="ECO:0000256" key="7">
    <source>
        <dbReference type="ARBA" id="ARBA00022927"/>
    </source>
</evidence>
<evidence type="ECO:0000256" key="4">
    <source>
        <dbReference type="ARBA" id="ARBA00022475"/>
    </source>
</evidence>
<dbReference type="Pfam" id="PF03544">
    <property type="entry name" value="TonB_C"/>
    <property type="match status" value="1"/>
</dbReference>
<dbReference type="Proteomes" id="UP000244223">
    <property type="component" value="Unassembled WGS sequence"/>
</dbReference>
<dbReference type="SUPFAM" id="SSF74653">
    <property type="entry name" value="TolA/TonB C-terminal domain"/>
    <property type="match status" value="1"/>
</dbReference>
<sequence>MGLVSLLANNNSTHANPNHLAYAIFAAVMIHAFIIMGVTFVAPANPPQAMMEVTVALHRSPTANQEADFLAQANQAGGGQLKNAREITTTQAADFYDAQINEIKPEDNLAFAPPPEPISHRLIVTHHRSVVKIPPSEHKKQPPTQQTSDGLLQMSAQSAAIASLEARLAEKRQAYAKKTKVHTVSSVSARQDMTAAYIDGFRQKVEKMGNLHYPDIARSRRLQGEVRLLVAILPNGTVKQIEVRSSSGYGILDEAAKRSVKLAEPFQVFSPDMRKNIEVLQIIRTWRFAEKMHNEQ</sequence>
<proteinExistence type="inferred from homology"/>
<keyword evidence="10" id="KW-0175">Coiled coil</keyword>
<evidence type="ECO:0000256" key="3">
    <source>
        <dbReference type="ARBA" id="ARBA00022448"/>
    </source>
</evidence>
<evidence type="ECO:0000313" key="14">
    <source>
        <dbReference type="Proteomes" id="UP000244223"/>
    </source>
</evidence>
<feature type="transmembrane region" description="Helical" evidence="11">
    <location>
        <begin position="20"/>
        <end position="42"/>
    </location>
</feature>
<evidence type="ECO:0000256" key="9">
    <source>
        <dbReference type="ARBA" id="ARBA00023136"/>
    </source>
</evidence>
<organism evidence="13 14">
    <name type="scientific">Agitococcus lubricus</name>
    <dbReference type="NCBI Taxonomy" id="1077255"/>
    <lineage>
        <taxon>Bacteria</taxon>
        <taxon>Pseudomonadati</taxon>
        <taxon>Pseudomonadota</taxon>
        <taxon>Gammaproteobacteria</taxon>
        <taxon>Moraxellales</taxon>
        <taxon>Moraxellaceae</taxon>
        <taxon>Agitococcus</taxon>
    </lineage>
</organism>
<keyword evidence="9 11" id="KW-0472">Membrane</keyword>
<dbReference type="AlphaFoldDB" id="A0A2T5J2L7"/>
<dbReference type="InterPro" id="IPR051045">
    <property type="entry name" value="TonB-dependent_transducer"/>
</dbReference>
<evidence type="ECO:0000256" key="10">
    <source>
        <dbReference type="SAM" id="Coils"/>
    </source>
</evidence>
<reference evidence="13 14" key="1">
    <citation type="submission" date="2018-04" db="EMBL/GenBank/DDBJ databases">
        <title>Genomic Encyclopedia of Archaeal and Bacterial Type Strains, Phase II (KMG-II): from individual species to whole genera.</title>
        <authorList>
            <person name="Goeker M."/>
        </authorList>
    </citation>
    <scope>NUCLEOTIDE SEQUENCE [LARGE SCALE GENOMIC DNA]</scope>
    <source>
        <strain evidence="13 14">DSM 5822</strain>
    </source>
</reference>
<evidence type="ECO:0000256" key="8">
    <source>
        <dbReference type="ARBA" id="ARBA00022989"/>
    </source>
</evidence>
<evidence type="ECO:0000259" key="12">
    <source>
        <dbReference type="PROSITE" id="PS52015"/>
    </source>
</evidence>
<dbReference type="InterPro" id="IPR037682">
    <property type="entry name" value="TonB_C"/>
</dbReference>
<keyword evidence="5" id="KW-0997">Cell inner membrane</keyword>
<dbReference type="GO" id="GO:0031992">
    <property type="term" value="F:energy transducer activity"/>
    <property type="evidence" value="ECO:0007669"/>
    <property type="project" value="TreeGrafter"/>
</dbReference>
<dbReference type="PROSITE" id="PS52015">
    <property type="entry name" value="TONB_CTD"/>
    <property type="match status" value="1"/>
</dbReference>
<keyword evidence="4" id="KW-1003">Cell membrane</keyword>
<dbReference type="GO" id="GO:0098797">
    <property type="term" value="C:plasma membrane protein complex"/>
    <property type="evidence" value="ECO:0007669"/>
    <property type="project" value="TreeGrafter"/>
</dbReference>
<comment type="caution">
    <text evidence="13">The sequence shown here is derived from an EMBL/GenBank/DDBJ whole genome shotgun (WGS) entry which is preliminary data.</text>
</comment>
<accession>A0A2T5J2L7</accession>
<dbReference type="NCBIfam" id="TIGR01352">
    <property type="entry name" value="tonB_Cterm"/>
    <property type="match status" value="1"/>
</dbReference>
<comment type="similarity">
    <text evidence="2">Belongs to the TonB family.</text>
</comment>
<evidence type="ECO:0000313" key="13">
    <source>
        <dbReference type="EMBL" id="PTQ90770.1"/>
    </source>
</evidence>
<gene>
    <name evidence="13" type="ORF">C8N29_102170</name>
</gene>
<protein>
    <submittedName>
        <fullName evidence="13">Protein TonB</fullName>
    </submittedName>
</protein>
<keyword evidence="14" id="KW-1185">Reference proteome</keyword>
<dbReference type="PANTHER" id="PTHR33446">
    <property type="entry name" value="PROTEIN TONB-RELATED"/>
    <property type="match status" value="1"/>
</dbReference>
<name>A0A2T5J2L7_9GAMM</name>
<evidence type="ECO:0000256" key="1">
    <source>
        <dbReference type="ARBA" id="ARBA00004383"/>
    </source>
</evidence>
<evidence type="ECO:0000256" key="5">
    <source>
        <dbReference type="ARBA" id="ARBA00022519"/>
    </source>
</evidence>
<keyword evidence="3" id="KW-0813">Transport</keyword>
<feature type="domain" description="TonB C-terminal" evidence="12">
    <location>
        <begin position="198"/>
        <end position="296"/>
    </location>
</feature>
<evidence type="ECO:0000256" key="6">
    <source>
        <dbReference type="ARBA" id="ARBA00022692"/>
    </source>
</evidence>
<dbReference type="GO" id="GO:0055085">
    <property type="term" value="P:transmembrane transport"/>
    <property type="evidence" value="ECO:0007669"/>
    <property type="project" value="InterPro"/>
</dbReference>
<dbReference type="Gene3D" id="3.30.1150.10">
    <property type="match status" value="1"/>
</dbReference>
<dbReference type="RefSeq" id="WP_107864612.1">
    <property type="nucleotide sequence ID" value="NZ_QAON01000002.1"/>
</dbReference>
<dbReference type="InterPro" id="IPR006260">
    <property type="entry name" value="TonB/TolA_C"/>
</dbReference>
<dbReference type="PANTHER" id="PTHR33446:SF11">
    <property type="entry name" value="TONB3"/>
    <property type="match status" value="1"/>
</dbReference>
<dbReference type="GO" id="GO:0015031">
    <property type="term" value="P:protein transport"/>
    <property type="evidence" value="ECO:0007669"/>
    <property type="project" value="UniProtKB-KW"/>
</dbReference>
<keyword evidence="6 11" id="KW-0812">Transmembrane</keyword>
<dbReference type="EMBL" id="QAON01000002">
    <property type="protein sequence ID" value="PTQ90770.1"/>
    <property type="molecule type" value="Genomic_DNA"/>
</dbReference>
<evidence type="ECO:0000256" key="11">
    <source>
        <dbReference type="SAM" id="Phobius"/>
    </source>
</evidence>
<comment type="subcellular location">
    <subcellularLocation>
        <location evidence="1">Cell inner membrane</location>
        <topology evidence="1">Single-pass membrane protein</topology>
        <orientation evidence="1">Periplasmic side</orientation>
    </subcellularLocation>
</comment>
<feature type="coiled-coil region" evidence="10">
    <location>
        <begin position="154"/>
        <end position="181"/>
    </location>
</feature>
<evidence type="ECO:0000256" key="2">
    <source>
        <dbReference type="ARBA" id="ARBA00006555"/>
    </source>
</evidence>
<keyword evidence="7" id="KW-0653">Protein transport</keyword>